<feature type="region of interest" description="Disordered" evidence="10">
    <location>
        <begin position="451"/>
        <end position="809"/>
    </location>
</feature>
<comment type="subcellular location">
    <subcellularLocation>
        <location evidence="1">Endosome</location>
    </subcellularLocation>
</comment>
<feature type="region of interest" description="Disordered" evidence="10">
    <location>
        <begin position="837"/>
        <end position="885"/>
    </location>
</feature>
<dbReference type="PROSITE" id="PS50021">
    <property type="entry name" value="CH"/>
    <property type="match status" value="1"/>
</dbReference>
<dbReference type="InterPro" id="IPR022735">
    <property type="entry name" value="bMERB_dom"/>
</dbReference>
<feature type="compositionally biased region" description="Basic and acidic residues" evidence="10">
    <location>
        <begin position="348"/>
        <end position="359"/>
    </location>
</feature>
<evidence type="ECO:0000256" key="5">
    <source>
        <dbReference type="ARBA" id="ARBA00022833"/>
    </source>
</evidence>
<dbReference type="InterPro" id="IPR001781">
    <property type="entry name" value="Znf_LIM"/>
</dbReference>
<dbReference type="PROSITE" id="PS51848">
    <property type="entry name" value="BMERB"/>
    <property type="match status" value="1"/>
</dbReference>
<feature type="compositionally biased region" description="Basic residues" evidence="10">
    <location>
        <begin position="1067"/>
        <end position="1086"/>
    </location>
</feature>
<reference evidence="15 16" key="1">
    <citation type="submission" date="2025-04" db="UniProtKB">
        <authorList>
            <consortium name="RefSeq"/>
        </authorList>
    </citation>
    <scope>IDENTIFICATION</scope>
    <source>
        <tissue evidence="15 16">Whole body</tissue>
    </source>
</reference>
<dbReference type="PANTHER" id="PTHR23167">
    <property type="entry name" value="CALPONIN HOMOLOGY DOMAIN-CONTAINING PROTEIN DDB_G0272472-RELATED"/>
    <property type="match status" value="1"/>
</dbReference>
<keyword evidence="5 8" id="KW-0862">Zinc</keyword>
<evidence type="ECO:0000259" key="12">
    <source>
        <dbReference type="PROSITE" id="PS50023"/>
    </source>
</evidence>
<dbReference type="PROSITE" id="PS00478">
    <property type="entry name" value="LIM_DOMAIN_1"/>
    <property type="match status" value="1"/>
</dbReference>
<dbReference type="SMART" id="SM00033">
    <property type="entry name" value="CH"/>
    <property type="match status" value="1"/>
</dbReference>
<keyword evidence="3 8" id="KW-0479">Metal-binding</keyword>
<dbReference type="OrthoDB" id="10017054at2759"/>
<evidence type="ECO:0000256" key="8">
    <source>
        <dbReference type="PROSITE-ProRule" id="PRU00125"/>
    </source>
</evidence>
<organism evidence="14 15">
    <name type="scientific">Temnothorax curvispinosus</name>
    <dbReference type="NCBI Taxonomy" id="300111"/>
    <lineage>
        <taxon>Eukaryota</taxon>
        <taxon>Metazoa</taxon>
        <taxon>Ecdysozoa</taxon>
        <taxon>Arthropoda</taxon>
        <taxon>Hexapoda</taxon>
        <taxon>Insecta</taxon>
        <taxon>Pterygota</taxon>
        <taxon>Neoptera</taxon>
        <taxon>Endopterygota</taxon>
        <taxon>Hymenoptera</taxon>
        <taxon>Apocrita</taxon>
        <taxon>Aculeata</taxon>
        <taxon>Formicoidea</taxon>
        <taxon>Formicidae</taxon>
        <taxon>Myrmicinae</taxon>
        <taxon>Temnothorax</taxon>
    </lineage>
</organism>
<feature type="compositionally biased region" description="Polar residues" evidence="10">
    <location>
        <begin position="614"/>
        <end position="628"/>
    </location>
</feature>
<dbReference type="SUPFAM" id="SSF47576">
    <property type="entry name" value="Calponin-homology domain, CH-domain"/>
    <property type="match status" value="1"/>
</dbReference>
<gene>
    <name evidence="15 16 17" type="primary">LOC112465602</name>
</gene>
<feature type="compositionally biased region" description="Basic and acidic residues" evidence="10">
    <location>
        <begin position="599"/>
        <end position="611"/>
    </location>
</feature>
<dbReference type="RefSeq" id="XP_024888975.1">
    <property type="nucleotide sequence ID" value="XM_025033207.1"/>
</dbReference>
<dbReference type="InterPro" id="IPR036872">
    <property type="entry name" value="CH_dom_sf"/>
</dbReference>
<name>A0A6J1R822_9HYME</name>
<feature type="compositionally biased region" description="Basic and acidic residues" evidence="10">
    <location>
        <begin position="388"/>
        <end position="397"/>
    </location>
</feature>
<dbReference type="GO" id="GO:0046872">
    <property type="term" value="F:metal ion binding"/>
    <property type="evidence" value="ECO:0007669"/>
    <property type="project" value="UniProtKB-KW"/>
</dbReference>
<evidence type="ECO:0000259" key="11">
    <source>
        <dbReference type="PROSITE" id="PS50021"/>
    </source>
</evidence>
<dbReference type="AlphaFoldDB" id="A0A6J1R822"/>
<proteinExistence type="predicted"/>
<feature type="compositionally biased region" description="Low complexity" evidence="10">
    <location>
        <begin position="848"/>
        <end position="867"/>
    </location>
</feature>
<dbReference type="GeneID" id="112465602"/>
<evidence type="ECO:0000313" key="17">
    <source>
        <dbReference type="RefSeq" id="XP_024888977.1"/>
    </source>
</evidence>
<evidence type="ECO:0000256" key="1">
    <source>
        <dbReference type="ARBA" id="ARBA00004177"/>
    </source>
</evidence>
<dbReference type="CDD" id="cd21253">
    <property type="entry name" value="CH_MICALL2"/>
    <property type="match status" value="1"/>
</dbReference>
<dbReference type="Pfam" id="PF12130">
    <property type="entry name" value="bMERB_dom"/>
    <property type="match status" value="1"/>
</dbReference>
<feature type="compositionally biased region" description="Basic and acidic residues" evidence="10">
    <location>
        <begin position="1051"/>
        <end position="1061"/>
    </location>
</feature>
<feature type="domain" description="BMERB" evidence="13">
    <location>
        <begin position="882"/>
        <end position="1042"/>
    </location>
</feature>
<feature type="compositionally biased region" description="Acidic residues" evidence="10">
    <location>
        <begin position="302"/>
        <end position="335"/>
    </location>
</feature>
<dbReference type="Proteomes" id="UP000504618">
    <property type="component" value="Unplaced"/>
</dbReference>
<dbReference type="Gene3D" id="1.10.418.10">
    <property type="entry name" value="Calponin-like domain"/>
    <property type="match status" value="1"/>
</dbReference>
<feature type="compositionally biased region" description="Basic and acidic residues" evidence="10">
    <location>
        <begin position="467"/>
        <end position="490"/>
    </location>
</feature>
<feature type="coiled-coil region" evidence="9">
    <location>
        <begin position="895"/>
        <end position="922"/>
    </location>
</feature>
<evidence type="ECO:0000256" key="7">
    <source>
        <dbReference type="ARBA" id="ARBA00023054"/>
    </source>
</evidence>
<keyword evidence="4" id="KW-0967">Endosome</keyword>
<keyword evidence="6 8" id="KW-0440">LIM domain</keyword>
<feature type="compositionally biased region" description="Low complexity" evidence="10">
    <location>
        <begin position="724"/>
        <end position="736"/>
    </location>
</feature>
<evidence type="ECO:0000313" key="14">
    <source>
        <dbReference type="Proteomes" id="UP000504618"/>
    </source>
</evidence>
<dbReference type="Pfam" id="PF00307">
    <property type="entry name" value="CH"/>
    <property type="match status" value="1"/>
</dbReference>
<evidence type="ECO:0000256" key="9">
    <source>
        <dbReference type="SAM" id="Coils"/>
    </source>
</evidence>
<dbReference type="RefSeq" id="XP_024888976.1">
    <property type="nucleotide sequence ID" value="XM_025033208.1"/>
</dbReference>
<dbReference type="SMART" id="SM01203">
    <property type="entry name" value="DUF3585"/>
    <property type="match status" value="1"/>
</dbReference>
<evidence type="ECO:0000256" key="6">
    <source>
        <dbReference type="ARBA" id="ARBA00023038"/>
    </source>
</evidence>
<dbReference type="SMART" id="SM00132">
    <property type="entry name" value="LIM"/>
    <property type="match status" value="1"/>
</dbReference>
<keyword evidence="7 9" id="KW-0175">Coiled coil</keyword>
<dbReference type="CTD" id="39475"/>
<feature type="region of interest" description="Disordered" evidence="10">
    <location>
        <begin position="220"/>
        <end position="253"/>
    </location>
</feature>
<dbReference type="GO" id="GO:0005768">
    <property type="term" value="C:endosome"/>
    <property type="evidence" value="ECO:0007669"/>
    <property type="project" value="UniProtKB-SubCell"/>
</dbReference>
<dbReference type="Gene3D" id="2.10.110.10">
    <property type="entry name" value="Cysteine Rich Protein"/>
    <property type="match status" value="1"/>
</dbReference>
<dbReference type="FunFam" id="1.10.418.10:FF:000023">
    <property type="entry name" value="EH domain-binding protein 1 isoform X1"/>
    <property type="match status" value="1"/>
</dbReference>
<feature type="compositionally biased region" description="Basic and acidic residues" evidence="10">
    <location>
        <begin position="226"/>
        <end position="246"/>
    </location>
</feature>
<feature type="region of interest" description="Disordered" evidence="10">
    <location>
        <begin position="289"/>
        <end position="410"/>
    </location>
</feature>
<dbReference type="CDD" id="cd09400">
    <property type="entry name" value="LIM_like_1"/>
    <property type="match status" value="1"/>
</dbReference>
<dbReference type="InterPro" id="IPR050540">
    <property type="entry name" value="F-actin_Monoox_Mical"/>
</dbReference>
<feature type="domain" description="LIM zinc-binding" evidence="12">
    <location>
        <begin position="150"/>
        <end position="211"/>
    </location>
</feature>
<feature type="compositionally biased region" description="Acidic residues" evidence="10">
    <location>
        <begin position="629"/>
        <end position="638"/>
    </location>
</feature>
<feature type="compositionally biased region" description="Basic residues" evidence="10">
    <location>
        <begin position="1101"/>
        <end position="1110"/>
    </location>
</feature>
<keyword evidence="14" id="KW-1185">Reference proteome</keyword>
<keyword evidence="2" id="KW-0597">Phosphoprotein</keyword>
<feature type="region of interest" description="Disordered" evidence="10">
    <location>
        <begin position="1049"/>
        <end position="1110"/>
    </location>
</feature>
<sequence length="1110" mass="126462">MGERRGTKALELWCRRITDGYPGVNVQNMTTSWRDGLAFCAMIHHFRPDLIDFNSLNKDDVYRNNELAFRTAEQHLGIPALLDAEDMASCTVPDRLSILTYLSQFYQTFGGSSPSRLATNRTTETADERIAPVPESPKQKVGSRLGMRRDPCAACGLPVFLAEKLLIARAPYHRTCFRCARCGNQLTPGNYYETEEGEYCCETCPDEEETDSVRNKYADSAMSGMEMERNEPRPLSDEEKTERKGVLENAAVPDLISHTSQMRKSFMTSHLLSEKLDEYAAKDIKIDSDHEETKSRVGSAFPDDDENEEEEEENDDDDDDDEYDDTIDDNDGGNNEEEKSRSVTNFPDVKEFNVERYDVHSALNSLDIRSDEDQRSTAISFHDIGRKRREEDTKESPGRAGKRANPETRLSLVQKRLQMFEAQDNVRLRDHIDRTDQSKKRNAVTQDVTMVQGDSWDLSPDVLPVNEEEHPEKRLEEDLITKNTDKRKNSFENVGIQREENSKITSSERNEENFSKDVVRVNNGEKLDKDEHLENSSKVRSIERRKESFAKVEHERIKDNETDEEHYIEESAMGSSVLTAKGINLSGNEGYPEDLNPFKNDKEDNAVEGKPRTLINSSGNNKVSTNPFDSEDEDVEELEPPKPAARSKPENRGMSVTKRVLAAPQINLNPFSSDEEEEHGSDEERRDRTPPGNVPVPKPRTIKTTPEVGIPRRVDLDRGGVYASNSSLTSSESTTTPGGTYRKKKPAPQPPVAKELFPSEQRESPILKSSNSTLPYHDSSLRTTPRARKTKPAPPPPMPTSTPCNISIGSALSFDESPIIKLGGDDRNLNMWEDQKTNKDEANRNRQSLSTVSCTDSSSYTSYTDKSVQGKWKRKKGPAPPRPIPHRRKIKVVSMKDVKLELDEIELQQQGLERQGVRLEQLIRDKCESGPRADDSSLGTDVEELVLELFALVNEKNELFRRQAELMLLRRQQRLEEEHVEVEYQIRCLMCQPEATKTDSDKQREEALIQRLVEIVERRNEIVECLEMDRRREVEEDRSINKHMGLFAARNKNELSGKDNDSSNAGKTKKGKTKEKVKEKKLKKAMKKDADKDVDETEVKLKRHSKRKWF</sequence>
<evidence type="ECO:0000256" key="2">
    <source>
        <dbReference type="ARBA" id="ARBA00022553"/>
    </source>
</evidence>
<dbReference type="RefSeq" id="XP_024888977.1">
    <property type="nucleotide sequence ID" value="XM_025033209.1"/>
</dbReference>
<evidence type="ECO:0000259" key="13">
    <source>
        <dbReference type="PROSITE" id="PS51848"/>
    </source>
</evidence>
<dbReference type="Pfam" id="PF00412">
    <property type="entry name" value="LIM"/>
    <property type="match status" value="1"/>
</dbReference>
<feature type="compositionally biased region" description="Basic and acidic residues" evidence="10">
    <location>
        <begin position="497"/>
        <end position="560"/>
    </location>
</feature>
<dbReference type="PROSITE" id="PS50023">
    <property type="entry name" value="LIM_DOMAIN_2"/>
    <property type="match status" value="1"/>
</dbReference>
<evidence type="ECO:0000313" key="16">
    <source>
        <dbReference type="RefSeq" id="XP_024888976.1"/>
    </source>
</evidence>
<evidence type="ECO:0000313" key="15">
    <source>
        <dbReference type="RefSeq" id="XP_024888975.1"/>
    </source>
</evidence>
<evidence type="ECO:0000256" key="4">
    <source>
        <dbReference type="ARBA" id="ARBA00022753"/>
    </source>
</evidence>
<protein>
    <submittedName>
        <fullName evidence="15 16">MICAL-like protein 1 isoform X1</fullName>
    </submittedName>
</protein>
<evidence type="ECO:0000256" key="10">
    <source>
        <dbReference type="SAM" id="MobiDB-lite"/>
    </source>
</evidence>
<evidence type="ECO:0000256" key="3">
    <source>
        <dbReference type="ARBA" id="ARBA00022723"/>
    </source>
</evidence>
<feature type="domain" description="Calponin-homology (CH)" evidence="11">
    <location>
        <begin position="4"/>
        <end position="110"/>
    </location>
</feature>
<dbReference type="PANTHER" id="PTHR23167:SF84">
    <property type="entry name" value="ALPHA ACTININ 3-RELATED"/>
    <property type="match status" value="1"/>
</dbReference>
<dbReference type="InterPro" id="IPR001715">
    <property type="entry name" value="CH_dom"/>
</dbReference>
<accession>A0A6J1R822</accession>